<reference evidence="6" key="1">
    <citation type="submission" date="2023-08" db="EMBL/GenBank/DDBJ databases">
        <title>Genomic characterization of piscicolin 126 produced by Carnobacterium maltaromaticum CM22 strain isolated from salmon (Salmo salar).</title>
        <authorList>
            <person name="Gonzalez-Gragera E."/>
            <person name="Garcia-Lopez J.D."/>
            <person name="Teso-Perez C."/>
            <person name="Gimenez-Hernandez I."/>
            <person name="Peralta-Sanchez J.M."/>
            <person name="Valdivia E."/>
            <person name="Montalban-Lopez M."/>
            <person name="Martin-Platero A.M."/>
            <person name="Banos A."/>
            <person name="Martinez-Bueno M."/>
        </authorList>
    </citation>
    <scope>NUCLEOTIDE SEQUENCE</scope>
    <source>
        <strain evidence="6">CM22</strain>
    </source>
</reference>
<dbReference type="RefSeq" id="WP_010051800.1">
    <property type="nucleotide sequence ID" value="NZ_BJOJ01000020.1"/>
</dbReference>
<evidence type="ECO:0000313" key="6">
    <source>
        <dbReference type="EMBL" id="MDZ5757998.1"/>
    </source>
</evidence>
<evidence type="ECO:0000256" key="5">
    <source>
        <dbReference type="ARBA" id="ARBA00023136"/>
    </source>
</evidence>
<evidence type="ECO:0000256" key="4">
    <source>
        <dbReference type="ARBA" id="ARBA00022989"/>
    </source>
</evidence>
<keyword evidence="4" id="KW-1133">Transmembrane helix</keyword>
<organism evidence="6 7">
    <name type="scientific">Carnobacterium maltaromaticum</name>
    <name type="common">Carnobacterium piscicola</name>
    <dbReference type="NCBI Taxonomy" id="2751"/>
    <lineage>
        <taxon>Bacteria</taxon>
        <taxon>Bacillati</taxon>
        <taxon>Bacillota</taxon>
        <taxon>Bacilli</taxon>
        <taxon>Lactobacillales</taxon>
        <taxon>Carnobacteriaceae</taxon>
        <taxon>Carnobacterium</taxon>
    </lineage>
</organism>
<comment type="caution">
    <text evidence="6">The sequence shown here is derived from an EMBL/GenBank/DDBJ whole genome shotgun (WGS) entry which is preliminary data.</text>
</comment>
<dbReference type="PANTHER" id="PTHR34478">
    <property type="entry name" value="PROTEIN LEMA"/>
    <property type="match status" value="1"/>
</dbReference>
<name>A0AAW9JR53_CARML</name>
<protein>
    <submittedName>
        <fullName evidence="6">LemA family protein</fullName>
    </submittedName>
</protein>
<evidence type="ECO:0000256" key="1">
    <source>
        <dbReference type="ARBA" id="ARBA00004167"/>
    </source>
</evidence>
<accession>A0AAW9JR53</accession>
<dbReference type="Proteomes" id="UP001290462">
    <property type="component" value="Unassembled WGS sequence"/>
</dbReference>
<dbReference type="EMBL" id="JAVBVO010000003">
    <property type="protein sequence ID" value="MDZ5757998.1"/>
    <property type="molecule type" value="Genomic_DNA"/>
</dbReference>
<comment type="subcellular location">
    <subcellularLocation>
        <location evidence="1">Membrane</location>
        <topology evidence="1">Single-pass membrane protein</topology>
    </subcellularLocation>
</comment>
<gene>
    <name evidence="6" type="ORF">RAK27_04945</name>
</gene>
<keyword evidence="5" id="KW-0472">Membrane</keyword>
<evidence type="ECO:0000256" key="3">
    <source>
        <dbReference type="ARBA" id="ARBA00022692"/>
    </source>
</evidence>
<dbReference type="InterPro" id="IPR007156">
    <property type="entry name" value="MamQ_LemA"/>
</dbReference>
<dbReference type="SUPFAM" id="SSF140478">
    <property type="entry name" value="LemA-like"/>
    <property type="match status" value="1"/>
</dbReference>
<sequence length="188" mass="20718">MKNWMKAVIGVVVVLALLAIPFITSYNSLVNAESAVDSQWANVESKLQRRYDLIPNLVNSVKGSMTQEKEVFGAIADARSKLSGAKTVDDKVKANNELESAVSRLLVVVENYPDLKSNQNVQGLMDELAGTENRISVERDRYNKAVQTYNNKVKRFPGSIIANMTGFEPRAFFTAVDGADKAPSVNFD</sequence>
<keyword evidence="3" id="KW-0812">Transmembrane</keyword>
<proteinExistence type="inferred from homology"/>
<dbReference type="Gene3D" id="1.20.1440.20">
    <property type="entry name" value="LemA-like domain"/>
    <property type="match status" value="1"/>
</dbReference>
<evidence type="ECO:0000256" key="2">
    <source>
        <dbReference type="ARBA" id="ARBA00008854"/>
    </source>
</evidence>
<dbReference type="AlphaFoldDB" id="A0AAW9JR53"/>
<dbReference type="GO" id="GO:0016020">
    <property type="term" value="C:membrane"/>
    <property type="evidence" value="ECO:0007669"/>
    <property type="project" value="UniProtKB-SubCell"/>
</dbReference>
<dbReference type="InterPro" id="IPR023353">
    <property type="entry name" value="LemA-like_dom_sf"/>
</dbReference>
<comment type="similarity">
    <text evidence="2">Belongs to the LemA family.</text>
</comment>
<evidence type="ECO:0000313" key="7">
    <source>
        <dbReference type="Proteomes" id="UP001290462"/>
    </source>
</evidence>
<dbReference type="PANTHER" id="PTHR34478:SF2">
    <property type="entry name" value="MEMBRANE PROTEIN"/>
    <property type="match status" value="1"/>
</dbReference>
<dbReference type="Pfam" id="PF04011">
    <property type="entry name" value="LemA"/>
    <property type="match status" value="1"/>
</dbReference>